<evidence type="ECO:0000313" key="2">
    <source>
        <dbReference type="Proteomes" id="UP000031523"/>
    </source>
</evidence>
<protein>
    <submittedName>
        <fullName evidence="1">Uncharacterized protein</fullName>
    </submittedName>
</protein>
<accession>A0A0B5F0K0</accession>
<organism evidence="1 2">
    <name type="scientific">Streptomyces albus (strain ATCC 21838 / DSM 41398 / FERM P-419 / JCM 4703 / NBRC 107858)</name>
    <dbReference type="NCBI Taxonomy" id="1081613"/>
    <lineage>
        <taxon>Bacteria</taxon>
        <taxon>Bacillati</taxon>
        <taxon>Actinomycetota</taxon>
        <taxon>Actinomycetes</taxon>
        <taxon>Kitasatosporales</taxon>
        <taxon>Streptomycetaceae</taxon>
        <taxon>Streptomyces</taxon>
    </lineage>
</organism>
<evidence type="ECO:0000313" key="1">
    <source>
        <dbReference type="EMBL" id="AJE83822.1"/>
    </source>
</evidence>
<name>A0A0B5F0K0_STRA4</name>
<dbReference type="AlphaFoldDB" id="A0A0B5F0K0"/>
<sequence length="167" mass="18231">MRPQRFEKFLRSLLEQDGNVKEVQTAAESGHTKHPYGLAVTYRTGGRVLLVWMATGAPGDTYEGEEAIVEGDPNPAPTPMPDDLLDGGKVKLAAVDKHMAALILGAGNQEIAAAEVYSLREKRGAIPYGLTLDFHDTSRLYLYVVHALPQGRDRWPSDGEYEVPAAV</sequence>
<dbReference type="EMBL" id="CP010519">
    <property type="protein sequence ID" value="AJE83822.1"/>
    <property type="molecule type" value="Genomic_DNA"/>
</dbReference>
<proteinExistence type="predicted"/>
<reference evidence="1 2" key="1">
    <citation type="submission" date="2015-01" db="EMBL/GenBank/DDBJ databases">
        <title>Enhanced salinomycin production by adjusting the supply of polyketide extender units in Streptomyce albus DSM 41398.</title>
        <authorList>
            <person name="Lu C."/>
        </authorList>
    </citation>
    <scope>NUCLEOTIDE SEQUENCE [LARGE SCALE GENOMIC DNA]</scope>
    <source>
        <strain evidence="2">ATCC 21838 / DSM 41398 / FERM P-419 / JCM 4703 / NBRC 107858</strain>
    </source>
</reference>
<dbReference type="Proteomes" id="UP000031523">
    <property type="component" value="Chromosome"/>
</dbReference>
<dbReference type="KEGG" id="sals:SLNWT_3446"/>
<gene>
    <name evidence="1" type="ORF">SLNWT_3446</name>
</gene>
<keyword evidence="2" id="KW-1185">Reference proteome</keyword>